<dbReference type="Proteomes" id="UP000499080">
    <property type="component" value="Unassembled WGS sequence"/>
</dbReference>
<proteinExistence type="predicted"/>
<reference evidence="1 2" key="1">
    <citation type="journal article" date="2019" name="Sci. Rep.">
        <title>Orb-weaving spider Araneus ventricosus genome elucidates the spidroin gene catalogue.</title>
        <authorList>
            <person name="Kono N."/>
            <person name="Nakamura H."/>
            <person name="Ohtoshi R."/>
            <person name="Moran D.A.P."/>
            <person name="Shinohara A."/>
            <person name="Yoshida Y."/>
            <person name="Fujiwara M."/>
            <person name="Mori M."/>
            <person name="Tomita M."/>
            <person name="Arakawa K."/>
        </authorList>
    </citation>
    <scope>NUCLEOTIDE SEQUENCE [LARGE SCALE GENOMIC DNA]</scope>
</reference>
<keyword evidence="2" id="KW-1185">Reference proteome</keyword>
<evidence type="ECO:0000313" key="1">
    <source>
        <dbReference type="EMBL" id="GBL99155.1"/>
    </source>
</evidence>
<name>A0A4Y2C5V1_ARAVE</name>
<protein>
    <submittedName>
        <fullName evidence="1">Uncharacterized protein</fullName>
    </submittedName>
</protein>
<sequence length="81" mass="9049">MGRLSGFNSNSLLLTASKSNFSPIRLYTCEDENRMKNHRNPALQTHDLVALCLSTHRALPYGKDRPLSDVATFEAYMSATC</sequence>
<gene>
    <name evidence="1" type="ORF">AVEN_64144_1</name>
</gene>
<dbReference type="EMBL" id="BGPR01000145">
    <property type="protein sequence ID" value="GBL99155.1"/>
    <property type="molecule type" value="Genomic_DNA"/>
</dbReference>
<dbReference type="AlphaFoldDB" id="A0A4Y2C5V1"/>
<evidence type="ECO:0000313" key="2">
    <source>
        <dbReference type="Proteomes" id="UP000499080"/>
    </source>
</evidence>
<comment type="caution">
    <text evidence="1">The sequence shown here is derived from an EMBL/GenBank/DDBJ whole genome shotgun (WGS) entry which is preliminary data.</text>
</comment>
<accession>A0A4Y2C5V1</accession>
<organism evidence="1 2">
    <name type="scientific">Araneus ventricosus</name>
    <name type="common">Orbweaver spider</name>
    <name type="synonym">Epeira ventricosa</name>
    <dbReference type="NCBI Taxonomy" id="182803"/>
    <lineage>
        <taxon>Eukaryota</taxon>
        <taxon>Metazoa</taxon>
        <taxon>Ecdysozoa</taxon>
        <taxon>Arthropoda</taxon>
        <taxon>Chelicerata</taxon>
        <taxon>Arachnida</taxon>
        <taxon>Araneae</taxon>
        <taxon>Araneomorphae</taxon>
        <taxon>Entelegynae</taxon>
        <taxon>Araneoidea</taxon>
        <taxon>Araneidae</taxon>
        <taxon>Araneus</taxon>
    </lineage>
</organism>